<feature type="non-terminal residue" evidence="2">
    <location>
        <position position="1"/>
    </location>
</feature>
<comment type="caution">
    <text evidence="2">The sequence shown here is derived from an EMBL/GenBank/DDBJ whole genome shotgun (WGS) entry which is preliminary data.</text>
</comment>
<gene>
    <name evidence="2" type="ORF">SNEC2469_LOCUS21805</name>
</gene>
<evidence type="ECO:0000256" key="1">
    <source>
        <dbReference type="SAM" id="MobiDB-lite"/>
    </source>
</evidence>
<keyword evidence="3" id="KW-1185">Reference proteome</keyword>
<evidence type="ECO:0000313" key="3">
    <source>
        <dbReference type="Proteomes" id="UP000601435"/>
    </source>
</evidence>
<feature type="non-terminal residue" evidence="2">
    <location>
        <position position="96"/>
    </location>
</feature>
<accession>A0A812XSN4</accession>
<dbReference type="Proteomes" id="UP000601435">
    <property type="component" value="Unassembled WGS sequence"/>
</dbReference>
<proteinExistence type="predicted"/>
<name>A0A812XSN4_9DINO</name>
<evidence type="ECO:0000313" key="2">
    <source>
        <dbReference type="EMBL" id="CAE7751877.1"/>
    </source>
</evidence>
<reference evidence="2" key="1">
    <citation type="submission" date="2021-02" db="EMBL/GenBank/DDBJ databases">
        <authorList>
            <person name="Dougan E. K."/>
            <person name="Rhodes N."/>
            <person name="Thang M."/>
            <person name="Chan C."/>
        </authorList>
    </citation>
    <scope>NUCLEOTIDE SEQUENCE</scope>
</reference>
<feature type="region of interest" description="Disordered" evidence="1">
    <location>
        <begin position="54"/>
        <end position="96"/>
    </location>
</feature>
<dbReference type="EMBL" id="CAJNJA010038921">
    <property type="protein sequence ID" value="CAE7751877.1"/>
    <property type="molecule type" value="Genomic_DNA"/>
</dbReference>
<organism evidence="2 3">
    <name type="scientific">Symbiodinium necroappetens</name>
    <dbReference type="NCBI Taxonomy" id="1628268"/>
    <lineage>
        <taxon>Eukaryota</taxon>
        <taxon>Sar</taxon>
        <taxon>Alveolata</taxon>
        <taxon>Dinophyceae</taxon>
        <taxon>Suessiales</taxon>
        <taxon>Symbiodiniaceae</taxon>
        <taxon>Symbiodinium</taxon>
    </lineage>
</organism>
<sequence length="96" mass="10437">VATGKPRSLGRWCKAVLRALRRPRTSPLRPLLVSAGSICTRCWLLHAVARMSSVPAAVGRRPKRQRSSSQRGSRSTRKTAMHGRGAPPTAKRASPT</sequence>
<dbReference type="AlphaFoldDB" id="A0A812XSN4"/>
<protein>
    <submittedName>
        <fullName evidence="2">Uncharacterized protein</fullName>
    </submittedName>
</protein>